<evidence type="ECO:0000256" key="1">
    <source>
        <dbReference type="SAM" id="MobiDB-lite"/>
    </source>
</evidence>
<name>A0A5N5UA03_9EURY</name>
<proteinExistence type="predicted"/>
<dbReference type="PROSITE" id="PS50983">
    <property type="entry name" value="FE_B12_PBP"/>
    <property type="match status" value="1"/>
</dbReference>
<evidence type="ECO:0000313" key="4">
    <source>
        <dbReference type="Proteomes" id="UP000326302"/>
    </source>
</evidence>
<protein>
    <submittedName>
        <fullName evidence="3">ABC transporter substrate-binding protein</fullName>
    </submittedName>
</protein>
<dbReference type="InterPro" id="IPR051030">
    <property type="entry name" value="Vitamin_B12-ABC_binding"/>
</dbReference>
<dbReference type="InterPro" id="IPR002491">
    <property type="entry name" value="ABC_transptr_periplasmic_BD"/>
</dbReference>
<gene>
    <name evidence="3" type="ORF">DMP03_09035</name>
</gene>
<dbReference type="SUPFAM" id="SSF53807">
    <property type="entry name" value="Helical backbone' metal receptor"/>
    <property type="match status" value="1"/>
</dbReference>
<evidence type="ECO:0000313" key="3">
    <source>
        <dbReference type="EMBL" id="KAB7515357.1"/>
    </source>
</evidence>
<dbReference type="RefSeq" id="WP_152120355.1">
    <property type="nucleotide sequence ID" value="NZ_QJOW01000003.1"/>
</dbReference>
<feature type="region of interest" description="Disordered" evidence="1">
    <location>
        <begin position="31"/>
        <end position="51"/>
    </location>
</feature>
<organism evidence="3 4">
    <name type="scientific">Halosegnis rubeus</name>
    <dbReference type="NCBI Taxonomy" id="2212850"/>
    <lineage>
        <taxon>Archaea</taxon>
        <taxon>Methanobacteriati</taxon>
        <taxon>Methanobacteriota</taxon>
        <taxon>Stenosarchaea group</taxon>
        <taxon>Halobacteria</taxon>
        <taxon>Halobacteriales</taxon>
        <taxon>Natronomonadaceae</taxon>
        <taxon>Halosegnis</taxon>
    </lineage>
</organism>
<dbReference type="OrthoDB" id="9784at2157"/>
<dbReference type="EMBL" id="QJOW01000003">
    <property type="protein sequence ID" value="KAB7515357.1"/>
    <property type="molecule type" value="Genomic_DNA"/>
</dbReference>
<sequence length="302" mass="33190">MSSSDRHVATLLPSATEIVYALGAEPVATSHECDHPPAAAGKPNANRARVDPTAEAGEIDSQVQEADESGGVYEIRGDVLAEAAPDIVVSQGICDVCAVDEVLVREAIEEYELDCELLTTDPHSLADLYRDIEQVGEALGREERAHELVDRLRSRVAAIESRVPDREPKRVAVFDWTDPVMVAGHWIPGMVERLGSEFGLQEPEAASRPLEWDTVREYDPEVVVVAPCGFELDQTHENLDDLTERDGWSDLAAVQDDRVYAVDGHSLMNRPGPRLVESLEALAWCLYPDEFDRPAGDAAERL</sequence>
<accession>A0A5N5UA03</accession>
<feature type="domain" description="Fe/B12 periplasmic-binding" evidence="2">
    <location>
        <begin position="7"/>
        <end position="290"/>
    </location>
</feature>
<dbReference type="Gene3D" id="3.40.50.1980">
    <property type="entry name" value="Nitrogenase molybdenum iron protein domain"/>
    <property type="match status" value="2"/>
</dbReference>
<dbReference type="PANTHER" id="PTHR42860:SF1">
    <property type="entry name" value="VITAMIN B12-BINDING PROTEIN"/>
    <property type="match status" value="1"/>
</dbReference>
<evidence type="ECO:0000259" key="2">
    <source>
        <dbReference type="PROSITE" id="PS50983"/>
    </source>
</evidence>
<dbReference type="PANTHER" id="PTHR42860">
    <property type="entry name" value="VITAMIN B12-BINDING PROTEIN"/>
    <property type="match status" value="1"/>
</dbReference>
<dbReference type="Pfam" id="PF01497">
    <property type="entry name" value="Peripla_BP_2"/>
    <property type="match status" value="1"/>
</dbReference>
<dbReference type="Proteomes" id="UP000326302">
    <property type="component" value="Unassembled WGS sequence"/>
</dbReference>
<reference evidence="3 4" key="1">
    <citation type="submission" date="2019-10" db="EMBL/GenBank/DDBJ databases">
        <title>Unraveling microbial dark matter from salterns through culturing: the case of the genus Halosegnis.</title>
        <authorList>
            <person name="Duran-Viseras A."/>
            <person name="Andrei A.-S."/>
            <person name="Vera-Gargallo B."/>
            <person name="Ghai R."/>
            <person name="Sanchez-Porro C."/>
            <person name="Ventosa A."/>
        </authorList>
    </citation>
    <scope>NUCLEOTIDE SEQUENCE [LARGE SCALE GENOMIC DNA]</scope>
    <source>
        <strain evidence="3 4">F17-44</strain>
    </source>
</reference>
<comment type="caution">
    <text evidence="3">The sequence shown here is derived from an EMBL/GenBank/DDBJ whole genome shotgun (WGS) entry which is preliminary data.</text>
</comment>
<dbReference type="AlphaFoldDB" id="A0A5N5UA03"/>